<dbReference type="InterPro" id="IPR027417">
    <property type="entry name" value="P-loop_NTPase"/>
</dbReference>
<dbReference type="Gene3D" id="1.10.287.1490">
    <property type="match status" value="1"/>
</dbReference>
<feature type="compositionally biased region" description="Basic and acidic residues" evidence="7">
    <location>
        <begin position="797"/>
        <end position="809"/>
    </location>
</feature>
<dbReference type="PIRSF" id="PIRSF005719">
    <property type="entry name" value="SMC"/>
    <property type="match status" value="1"/>
</dbReference>
<dbReference type="Gene3D" id="1.20.1060.20">
    <property type="match status" value="1"/>
</dbReference>
<evidence type="ECO:0000313" key="9">
    <source>
        <dbReference type="EMBL" id="MFA9477302.1"/>
    </source>
</evidence>
<evidence type="ECO:0000256" key="5">
    <source>
        <dbReference type="ARBA" id="ARBA00023125"/>
    </source>
</evidence>
<comment type="subunit">
    <text evidence="6">Homodimer.</text>
</comment>
<dbReference type="InterPro" id="IPR011890">
    <property type="entry name" value="SMC_prok"/>
</dbReference>
<keyword evidence="10" id="KW-1185">Reference proteome</keyword>
<feature type="region of interest" description="Disordered" evidence="7">
    <location>
        <begin position="89"/>
        <end position="114"/>
    </location>
</feature>
<evidence type="ECO:0000256" key="4">
    <source>
        <dbReference type="ARBA" id="ARBA00023054"/>
    </source>
</evidence>
<feature type="compositionally biased region" description="Acidic residues" evidence="7">
    <location>
        <begin position="1285"/>
        <end position="1296"/>
    </location>
</feature>
<dbReference type="Proteomes" id="UP001575105">
    <property type="component" value="Unassembled WGS sequence"/>
</dbReference>
<keyword evidence="3 6" id="KW-0067">ATP-binding</keyword>
<feature type="compositionally biased region" description="Acidic residues" evidence="7">
    <location>
        <begin position="1015"/>
        <end position="1028"/>
    </location>
</feature>
<evidence type="ECO:0000259" key="8">
    <source>
        <dbReference type="SMART" id="SM00968"/>
    </source>
</evidence>
<dbReference type="PANTHER" id="PTHR18937">
    <property type="entry name" value="STRUCTURAL MAINTENANCE OF CHROMOSOMES SMC FAMILY MEMBER"/>
    <property type="match status" value="1"/>
</dbReference>
<feature type="binding site" evidence="6">
    <location>
        <begin position="32"/>
        <end position="39"/>
    </location>
    <ligand>
        <name>ATP</name>
        <dbReference type="ChEBI" id="CHEBI:30616"/>
    </ligand>
</feature>
<evidence type="ECO:0000313" key="10">
    <source>
        <dbReference type="Proteomes" id="UP001575105"/>
    </source>
</evidence>
<comment type="subcellular location">
    <subcellularLocation>
        <location evidence="6">Cytoplasm</location>
    </subcellularLocation>
</comment>
<comment type="caution">
    <text evidence="9">The sequence shown here is derived from an EMBL/GenBank/DDBJ whole genome shotgun (WGS) entry which is preliminary data.</text>
</comment>
<dbReference type="HAMAP" id="MF_01894">
    <property type="entry name" value="Smc_prok"/>
    <property type="match status" value="1"/>
</dbReference>
<dbReference type="Pfam" id="PF02463">
    <property type="entry name" value="SMC_N"/>
    <property type="match status" value="1"/>
</dbReference>
<feature type="domain" description="SMC hinge" evidence="8">
    <location>
        <begin position="551"/>
        <end position="669"/>
    </location>
</feature>
<keyword evidence="2 6" id="KW-0547">Nucleotide-binding</keyword>
<dbReference type="InterPro" id="IPR024704">
    <property type="entry name" value="SMC"/>
</dbReference>
<feature type="compositionally biased region" description="Low complexity" evidence="7">
    <location>
        <begin position="1297"/>
        <end position="1308"/>
    </location>
</feature>
<proteinExistence type="inferred from homology"/>
<dbReference type="Gene3D" id="1.20.5.170">
    <property type="match status" value="1"/>
</dbReference>
<evidence type="ECO:0000256" key="1">
    <source>
        <dbReference type="ARBA" id="ARBA00022490"/>
    </source>
</evidence>
<dbReference type="SUPFAM" id="SSF75553">
    <property type="entry name" value="Smc hinge domain"/>
    <property type="match status" value="1"/>
</dbReference>
<feature type="compositionally biased region" description="Low complexity" evidence="7">
    <location>
        <begin position="1326"/>
        <end position="1345"/>
    </location>
</feature>
<name>A0ABV4U125_9BACT</name>
<dbReference type="NCBIfam" id="TIGR02168">
    <property type="entry name" value="SMC_prok_B"/>
    <property type="match status" value="1"/>
</dbReference>
<feature type="region of interest" description="Disordered" evidence="7">
    <location>
        <begin position="797"/>
        <end position="816"/>
    </location>
</feature>
<sequence>MRLAKLTLAGFKSFADKTVIRFDQPLVGIVGPNGCGKSNVVDAIKWVLGEQSAKSLRGGAMMDVIFNGSSTRKPSGLASVTLTFDNPIVAPKPTAGQQHDEGPDHSTSSTESEGRRILPVDVDLVDVTRQLYRDGTSEYLINGKRARLRDIKELFMDTGIGTDAYSVIEQGRVDVLLQANADERRSIFEEAAGISRFKARKKEAIRKLDRTEQNLALVRQRLEDNEKRLRSVKMQAARARSYQEYTTRLRELQLQHSLAEYHKLQSQLGELTEQLEQAEADRSRAARLLSEHEQAFNDGDVERQAIANRQKQLEHDRLQQQSAKEKAQQREQFARTSLTEVRQHIERDSRRLEELAQRREQLTKELAEHQQDVERLTNEQQEGAARLEAAQQKYRELQHDLNEKRSSLDDDKNGITDLMRRTAQLHNQINSLDTFEKNLLATREKLDQRAESIGEQLERYLTSRDEAEEKLAEAEKLLEQEKAQLEKQSELGQQFDTQQRELAKRLAEAKERRSALDSRRNLLQEMQDKQEGLSDPVKAVLARSEGEDTFGFVQGLLAELIETDVEHAQLIETALGDYQQALVVNRLAEVCSTNGGRSAIESLAGRVSFLAIDQPPLPPLSSLDGNESLPARRPLIDLVTYPDWLGPIVWRVLGRTLWVRDLESAMLLRSTLPAGYRFVTESGELLDADGRVYAGPVNQAAGGLISRRSELAALQSQIAELDETINRDQQHLAELSDHAAHVAKVADDLRKSIYETNSVRVELNSRLENLRSQIASLEKEQPVIAAETEQIHDQLRDTNEKRKTHRNEAEQLEQDSAARQERVAALEQQIGSLNSEVEQAREAVTAVRVESSKLSEQLSGAQRQVRQAEIASADVQRQHKVIEDQLAGANGRIAELEKAEAEAKQQAETADAELQELTTHCELVQRKLDQANESMRGLREKAKQQRGELEKAEASLHRMQVRQREIEVKIEAVRERAHQQLDMDVAEAYREAIESQQAEASSEAEPSAELASTSDAEDGDFESDEESTDANAGDAESKVADAQTADPFEIDWKSVETEMTELRQKITRLGSVNVDAIQEQDELEGKHDELADQVQDIEDARQQLENLIRKINDDSRKRFEVTFNEIRENFAGPQGLFRKLFGGGKADLFLKPDEAGNVDVLESGIEIMAKPPGKEPCAISQLSGGEKTMTAVAMLMAIFKTRPSPYAILDEVDAALDEANVERFTQVVKSFLDHSHFIIITHHKRTMQACDTLYGVTMQERGVSKRVAVRFDQVGSDGRIAQEAIEAEEARDEPAEETPAVMSDNGNDNGNGNGNGHPEDHANGDTAEPQATAEIATEAEADTQASADDRPSGSSSMRQRLAAMLEGREPASVNGNGDVHQN</sequence>
<accession>A0ABV4U125</accession>
<feature type="compositionally biased region" description="Low complexity" evidence="7">
    <location>
        <begin position="994"/>
        <end position="1014"/>
    </location>
</feature>
<feature type="compositionally biased region" description="Basic and acidic residues" evidence="7">
    <location>
        <begin position="311"/>
        <end position="333"/>
    </location>
</feature>
<dbReference type="Pfam" id="PF06470">
    <property type="entry name" value="SMC_hinge"/>
    <property type="match status" value="1"/>
</dbReference>
<evidence type="ECO:0000256" key="6">
    <source>
        <dbReference type="HAMAP-Rule" id="MF_01894"/>
    </source>
</evidence>
<feature type="region of interest" description="Disordered" evidence="7">
    <location>
        <begin position="1284"/>
        <end position="1382"/>
    </location>
</feature>
<feature type="coiled-coil region" evidence="6">
    <location>
        <begin position="1073"/>
        <end position="1117"/>
    </location>
</feature>
<protein>
    <recommendedName>
        <fullName evidence="6">Chromosome partition protein Smc</fullName>
    </recommendedName>
</protein>
<feature type="region of interest" description="Disordered" evidence="7">
    <location>
        <begin position="310"/>
        <end position="337"/>
    </location>
</feature>
<feature type="region of interest" description="Disordered" evidence="7">
    <location>
        <begin position="993"/>
        <end position="1051"/>
    </location>
</feature>
<dbReference type="SUPFAM" id="SSF52540">
    <property type="entry name" value="P-loop containing nucleoside triphosphate hydrolases"/>
    <property type="match status" value="1"/>
</dbReference>
<dbReference type="SUPFAM" id="SSF57997">
    <property type="entry name" value="Tropomyosin"/>
    <property type="match status" value="1"/>
</dbReference>
<keyword evidence="5 6" id="KW-0238">DNA-binding</keyword>
<feature type="compositionally biased region" description="Polar residues" evidence="7">
    <location>
        <begin position="1373"/>
        <end position="1382"/>
    </location>
</feature>
<comment type="similarity">
    <text evidence="6">Belongs to the SMC family.</text>
</comment>
<evidence type="ECO:0000256" key="7">
    <source>
        <dbReference type="SAM" id="MobiDB-lite"/>
    </source>
</evidence>
<dbReference type="Gene3D" id="3.40.50.300">
    <property type="entry name" value="P-loop containing nucleotide triphosphate hydrolases"/>
    <property type="match status" value="2"/>
</dbReference>
<gene>
    <name evidence="6 9" type="primary">smc</name>
    <name evidence="9" type="ORF">ACERK3_03225</name>
</gene>
<keyword evidence="4 6" id="KW-0175">Coiled coil</keyword>
<evidence type="ECO:0000256" key="2">
    <source>
        <dbReference type="ARBA" id="ARBA00022741"/>
    </source>
</evidence>
<dbReference type="InterPro" id="IPR010935">
    <property type="entry name" value="SMC_hinge"/>
</dbReference>
<dbReference type="Gene3D" id="3.30.70.1620">
    <property type="match status" value="1"/>
</dbReference>
<comment type="domain">
    <text evidence="6">Contains large globular domains required for ATP hydrolysis at each terminus and a third globular domain forming a flexible hinge near the middle of the molecule. These domains are separated by coiled-coil structures.</text>
</comment>
<reference evidence="9 10" key="1">
    <citation type="submission" date="2024-08" db="EMBL/GenBank/DDBJ databases">
        <title>Whole-genome sequencing of halo(alkali)philic microorganisms from hypersaline lakes.</title>
        <authorList>
            <person name="Sorokin D.Y."/>
            <person name="Merkel A.Y."/>
            <person name="Messina E."/>
            <person name="Yakimov M."/>
        </authorList>
    </citation>
    <scope>NUCLEOTIDE SEQUENCE [LARGE SCALE GENOMIC DNA]</scope>
    <source>
        <strain evidence="9 10">AB-hyl4</strain>
    </source>
</reference>
<dbReference type="EMBL" id="JBGUBD010000002">
    <property type="protein sequence ID" value="MFA9477302.1"/>
    <property type="molecule type" value="Genomic_DNA"/>
</dbReference>
<dbReference type="SMART" id="SM00968">
    <property type="entry name" value="SMC_hinge"/>
    <property type="match status" value="1"/>
</dbReference>
<evidence type="ECO:0000256" key="3">
    <source>
        <dbReference type="ARBA" id="ARBA00022840"/>
    </source>
</evidence>
<comment type="function">
    <text evidence="6">Required for chromosome condensation and partitioning.</text>
</comment>
<dbReference type="InterPro" id="IPR003395">
    <property type="entry name" value="RecF/RecN/SMC_N"/>
</dbReference>
<dbReference type="InterPro" id="IPR036277">
    <property type="entry name" value="SMC_hinge_sf"/>
</dbReference>
<feature type="coiled-coil region" evidence="6">
    <location>
        <begin position="450"/>
        <end position="526"/>
    </location>
</feature>
<organism evidence="9 10">
    <name type="scientific">Natronomicrosphaera hydrolytica</name>
    <dbReference type="NCBI Taxonomy" id="3242702"/>
    <lineage>
        <taxon>Bacteria</taxon>
        <taxon>Pseudomonadati</taxon>
        <taxon>Planctomycetota</taxon>
        <taxon>Phycisphaerae</taxon>
        <taxon>Phycisphaerales</taxon>
        <taxon>Phycisphaeraceae</taxon>
        <taxon>Natronomicrosphaera</taxon>
    </lineage>
</organism>
<keyword evidence="1 6" id="KW-0963">Cytoplasm</keyword>
<dbReference type="RefSeq" id="WP_425344227.1">
    <property type="nucleotide sequence ID" value="NZ_JBGUBD010000002.1"/>
</dbReference>